<dbReference type="PROSITE" id="PS00189">
    <property type="entry name" value="LIPOYL"/>
    <property type="match status" value="1"/>
</dbReference>
<sequence length="150" mass="16911">MGVFEGFNMPDELYYHTEHSWAKVENGKVRVGMSDFFQQEAGNVVYVDLPDEGDEIEQGEVCGKIQTRKWIGKLVAPVSGEIVEINEEVNDDNTIINKDPYGKGWVLVIEASNLDEELGNLIHGDKVSEWIRSEVKRAEELKAKGQEGKE</sequence>
<dbReference type="GO" id="GO:0005960">
    <property type="term" value="C:glycine cleavage complex"/>
    <property type="evidence" value="ECO:0007669"/>
    <property type="project" value="InterPro"/>
</dbReference>
<dbReference type="GO" id="GO:0009249">
    <property type="term" value="P:protein lipoylation"/>
    <property type="evidence" value="ECO:0007669"/>
    <property type="project" value="TreeGrafter"/>
</dbReference>
<dbReference type="InterPro" id="IPR033753">
    <property type="entry name" value="GCV_H/Fam206"/>
</dbReference>
<evidence type="ECO:0000313" key="4">
    <source>
        <dbReference type="EMBL" id="OGL43457.1"/>
    </source>
</evidence>
<dbReference type="GO" id="GO:0005737">
    <property type="term" value="C:cytoplasm"/>
    <property type="evidence" value="ECO:0007669"/>
    <property type="project" value="TreeGrafter"/>
</dbReference>
<dbReference type="PROSITE" id="PS50968">
    <property type="entry name" value="BIOTINYL_LIPOYL"/>
    <property type="match status" value="1"/>
</dbReference>
<dbReference type="InterPro" id="IPR011053">
    <property type="entry name" value="Single_hybrid_motif"/>
</dbReference>
<dbReference type="AlphaFoldDB" id="A0A1F7RRC6"/>
<dbReference type="SUPFAM" id="SSF51230">
    <property type="entry name" value="Single hybrid motif"/>
    <property type="match status" value="1"/>
</dbReference>
<evidence type="ECO:0000256" key="1">
    <source>
        <dbReference type="ARBA" id="ARBA00009249"/>
    </source>
</evidence>
<proteinExistence type="inferred from homology"/>
<accession>A0A1F7RRC6</accession>
<dbReference type="Proteomes" id="UP000178797">
    <property type="component" value="Unassembled WGS sequence"/>
</dbReference>
<dbReference type="EMBL" id="MGDE01000228">
    <property type="protein sequence ID" value="OGL43457.1"/>
    <property type="molecule type" value="Genomic_DNA"/>
</dbReference>
<dbReference type="PANTHER" id="PTHR11715:SF3">
    <property type="entry name" value="GLYCINE CLEAVAGE SYSTEM H PROTEIN-RELATED"/>
    <property type="match status" value="1"/>
</dbReference>
<evidence type="ECO:0000313" key="5">
    <source>
        <dbReference type="Proteomes" id="UP000178797"/>
    </source>
</evidence>
<dbReference type="NCBIfam" id="NF002270">
    <property type="entry name" value="PRK01202.1"/>
    <property type="match status" value="1"/>
</dbReference>
<protein>
    <recommendedName>
        <fullName evidence="3">Lipoyl-binding domain-containing protein</fullName>
    </recommendedName>
</protein>
<evidence type="ECO:0000256" key="2">
    <source>
        <dbReference type="ARBA" id="ARBA00022823"/>
    </source>
</evidence>
<dbReference type="InterPro" id="IPR000089">
    <property type="entry name" value="Biotin_lipoyl"/>
</dbReference>
<dbReference type="Pfam" id="PF01597">
    <property type="entry name" value="GCV_H"/>
    <property type="match status" value="1"/>
</dbReference>
<name>A0A1F7RRC6_9BACT</name>
<organism evidence="4 5">
    <name type="scientific">Candidatus Schekmanbacteria bacterium RBG_16_38_10</name>
    <dbReference type="NCBI Taxonomy" id="1817879"/>
    <lineage>
        <taxon>Bacteria</taxon>
        <taxon>Candidatus Schekmaniibacteriota</taxon>
    </lineage>
</organism>
<evidence type="ECO:0000259" key="3">
    <source>
        <dbReference type="PROSITE" id="PS50968"/>
    </source>
</evidence>
<feature type="domain" description="Lipoyl-binding" evidence="3">
    <location>
        <begin position="28"/>
        <end position="110"/>
    </location>
</feature>
<dbReference type="Gene3D" id="2.40.50.100">
    <property type="match status" value="1"/>
</dbReference>
<dbReference type="InterPro" id="IPR002930">
    <property type="entry name" value="GCV_H"/>
</dbReference>
<dbReference type="PANTHER" id="PTHR11715">
    <property type="entry name" value="GLYCINE CLEAVAGE SYSTEM H PROTEIN"/>
    <property type="match status" value="1"/>
</dbReference>
<comment type="similarity">
    <text evidence="1">Belongs to the GcvH family.</text>
</comment>
<dbReference type="GO" id="GO:0019464">
    <property type="term" value="P:glycine decarboxylation via glycine cleavage system"/>
    <property type="evidence" value="ECO:0007669"/>
    <property type="project" value="InterPro"/>
</dbReference>
<keyword evidence="2" id="KW-0450">Lipoyl</keyword>
<gene>
    <name evidence="4" type="ORF">A2W05_05320</name>
</gene>
<dbReference type="CDD" id="cd06848">
    <property type="entry name" value="GCS_H"/>
    <property type="match status" value="1"/>
</dbReference>
<reference evidence="4 5" key="1">
    <citation type="journal article" date="2016" name="Nat. Commun.">
        <title>Thousands of microbial genomes shed light on interconnected biogeochemical processes in an aquifer system.</title>
        <authorList>
            <person name="Anantharaman K."/>
            <person name="Brown C.T."/>
            <person name="Hug L.A."/>
            <person name="Sharon I."/>
            <person name="Castelle C.J."/>
            <person name="Probst A.J."/>
            <person name="Thomas B.C."/>
            <person name="Singh A."/>
            <person name="Wilkins M.J."/>
            <person name="Karaoz U."/>
            <person name="Brodie E.L."/>
            <person name="Williams K.H."/>
            <person name="Hubbard S.S."/>
            <person name="Banfield J.F."/>
        </authorList>
    </citation>
    <scope>NUCLEOTIDE SEQUENCE [LARGE SCALE GENOMIC DNA]</scope>
</reference>
<comment type="caution">
    <text evidence="4">The sequence shown here is derived from an EMBL/GenBank/DDBJ whole genome shotgun (WGS) entry which is preliminary data.</text>
</comment>
<dbReference type="InterPro" id="IPR003016">
    <property type="entry name" value="2-oxoA_DH_lipoyl-BS"/>
</dbReference>